<evidence type="ECO:0000256" key="1">
    <source>
        <dbReference type="ARBA" id="ARBA00004651"/>
    </source>
</evidence>
<evidence type="ECO:0000313" key="12">
    <source>
        <dbReference type="Proteomes" id="UP000886874"/>
    </source>
</evidence>
<dbReference type="PROSITE" id="PS00211">
    <property type="entry name" value="ABC_TRANSPORTER_1"/>
    <property type="match status" value="1"/>
</dbReference>
<feature type="transmembrane region" description="Helical" evidence="8">
    <location>
        <begin position="270"/>
        <end position="290"/>
    </location>
</feature>
<dbReference type="InterPro" id="IPR017871">
    <property type="entry name" value="ABC_transporter-like_CS"/>
</dbReference>
<dbReference type="PROSITE" id="PS50929">
    <property type="entry name" value="ABC_TM1F"/>
    <property type="match status" value="1"/>
</dbReference>
<feature type="domain" description="ABC transmembrane type-1" evidence="10">
    <location>
        <begin position="35"/>
        <end position="319"/>
    </location>
</feature>
<accession>A0A9D1CNG0</accession>
<dbReference type="PANTHER" id="PTHR43394:SF1">
    <property type="entry name" value="ATP-BINDING CASSETTE SUB-FAMILY B MEMBER 10, MITOCHONDRIAL"/>
    <property type="match status" value="1"/>
</dbReference>
<feature type="transmembrane region" description="Helical" evidence="8">
    <location>
        <begin position="70"/>
        <end position="94"/>
    </location>
</feature>
<dbReference type="Proteomes" id="UP000886874">
    <property type="component" value="Unassembled WGS sequence"/>
</dbReference>
<protein>
    <submittedName>
        <fullName evidence="11">ABC transporter ATP-binding protein</fullName>
    </submittedName>
</protein>
<evidence type="ECO:0000256" key="2">
    <source>
        <dbReference type="ARBA" id="ARBA00022448"/>
    </source>
</evidence>
<reference evidence="11" key="2">
    <citation type="journal article" date="2021" name="PeerJ">
        <title>Extensive microbial diversity within the chicken gut microbiome revealed by metagenomics and culture.</title>
        <authorList>
            <person name="Gilroy R."/>
            <person name="Ravi A."/>
            <person name="Getino M."/>
            <person name="Pursley I."/>
            <person name="Horton D.L."/>
            <person name="Alikhan N.F."/>
            <person name="Baker D."/>
            <person name="Gharbi K."/>
            <person name="Hall N."/>
            <person name="Watson M."/>
            <person name="Adriaenssens E.M."/>
            <person name="Foster-Nyarko E."/>
            <person name="Jarju S."/>
            <person name="Secka A."/>
            <person name="Antonio M."/>
            <person name="Oren A."/>
            <person name="Chaudhuri R.R."/>
            <person name="La Ragione R."/>
            <person name="Hildebrand F."/>
            <person name="Pallen M.J."/>
        </authorList>
    </citation>
    <scope>NUCLEOTIDE SEQUENCE</scope>
    <source>
        <strain evidence="11">ChiSjej2B20-13462</strain>
    </source>
</reference>
<dbReference type="InterPro" id="IPR003593">
    <property type="entry name" value="AAA+_ATPase"/>
</dbReference>
<dbReference type="PROSITE" id="PS50893">
    <property type="entry name" value="ABC_TRANSPORTER_2"/>
    <property type="match status" value="1"/>
</dbReference>
<dbReference type="InterPro" id="IPR011527">
    <property type="entry name" value="ABC1_TM_dom"/>
</dbReference>
<sequence length="593" mass="65190">MPPRGLGAKKERPKDTRGTIIRVLRYLARRKIALALLFLCTLASNLGNLLGPTFAGKAIGAAADAGQVDFAVVAYYAKAMLAAYLLSNMLSFLVNQAMMRLGRRVANQMRKDVFDKLMKLPVKYFDRNQAGDIISRVSYDIDVVTTCLSADLVQILTSAVTVAGSLFMMLWISPPMVVGLGLTIPMAVAFTRFMGKRTRPLYSKRSASYGRMNGYVEEMFSGQKTILAYAYEDQVCGDFSDINRDAAEAYRAADSLGMITGPTINMINNLGLSLVGMAGAVLYLLGAAGMEQISSFVLYSRKFCGPINEIANIMNEIYSALAAAERVFTLLDQPEEPADAPDALTLDRVDGDVEAEHVRFGYLPDQTVLHDLSFHAEPGKTFAIVGHTGAGKTTIINLLMRFYDVDSGEIRVDGHPLCAVTRASLRRAYAMVLQDTWVFHGTIFDNIAYGKEGATREEVEAAAKAARNHSYIMRLPQGYDTVIQEDGGNISKGQKQLLTIARAMLYDTHMLILDEATSNVDTNTEQQVQKAMQALMQGKTCFVIAHRLSTIQNADKILVMDHGDVVEQGTHDELMARKGTYYRLYAAQFDTIA</sequence>
<keyword evidence="4" id="KW-0547">Nucleotide-binding</keyword>
<dbReference type="AlphaFoldDB" id="A0A9D1CNG0"/>
<evidence type="ECO:0000256" key="3">
    <source>
        <dbReference type="ARBA" id="ARBA00022692"/>
    </source>
</evidence>
<keyword evidence="3 8" id="KW-0812">Transmembrane</keyword>
<evidence type="ECO:0000256" key="7">
    <source>
        <dbReference type="ARBA" id="ARBA00023136"/>
    </source>
</evidence>
<dbReference type="GO" id="GO:0015421">
    <property type="term" value="F:ABC-type oligopeptide transporter activity"/>
    <property type="evidence" value="ECO:0007669"/>
    <property type="project" value="TreeGrafter"/>
</dbReference>
<dbReference type="Pfam" id="PF00664">
    <property type="entry name" value="ABC_membrane"/>
    <property type="match status" value="1"/>
</dbReference>
<evidence type="ECO:0000256" key="5">
    <source>
        <dbReference type="ARBA" id="ARBA00022840"/>
    </source>
</evidence>
<keyword evidence="5 11" id="KW-0067">ATP-binding</keyword>
<evidence type="ECO:0000259" key="9">
    <source>
        <dbReference type="PROSITE" id="PS50893"/>
    </source>
</evidence>
<feature type="transmembrane region" description="Helical" evidence="8">
    <location>
        <begin position="152"/>
        <end position="172"/>
    </location>
</feature>
<feature type="transmembrane region" description="Helical" evidence="8">
    <location>
        <begin position="178"/>
        <end position="195"/>
    </location>
</feature>
<evidence type="ECO:0000256" key="8">
    <source>
        <dbReference type="SAM" id="Phobius"/>
    </source>
</evidence>
<proteinExistence type="predicted"/>
<keyword evidence="6 8" id="KW-1133">Transmembrane helix</keyword>
<name>A0A9D1CNG0_9FIRM</name>
<dbReference type="FunFam" id="3.40.50.300:FF:000287">
    <property type="entry name" value="Multidrug ABC transporter ATP-binding protein"/>
    <property type="match status" value="1"/>
</dbReference>
<dbReference type="InterPro" id="IPR003439">
    <property type="entry name" value="ABC_transporter-like_ATP-bd"/>
</dbReference>
<dbReference type="CDD" id="cd18547">
    <property type="entry name" value="ABC_6TM_Tm288_like"/>
    <property type="match status" value="1"/>
</dbReference>
<dbReference type="GO" id="GO:0005886">
    <property type="term" value="C:plasma membrane"/>
    <property type="evidence" value="ECO:0007669"/>
    <property type="project" value="UniProtKB-SubCell"/>
</dbReference>
<feature type="domain" description="ABC transporter" evidence="9">
    <location>
        <begin position="353"/>
        <end position="587"/>
    </location>
</feature>
<organism evidence="11 12">
    <name type="scientific">Candidatus Avoscillospira stercorigallinarum</name>
    <dbReference type="NCBI Taxonomy" id="2840708"/>
    <lineage>
        <taxon>Bacteria</taxon>
        <taxon>Bacillati</taxon>
        <taxon>Bacillota</taxon>
        <taxon>Clostridia</taxon>
        <taxon>Eubacteriales</taxon>
        <taxon>Oscillospiraceae</taxon>
        <taxon>Oscillospiraceae incertae sedis</taxon>
        <taxon>Candidatus Avoscillospira</taxon>
    </lineage>
</organism>
<comment type="caution">
    <text evidence="11">The sequence shown here is derived from an EMBL/GenBank/DDBJ whole genome shotgun (WGS) entry which is preliminary data.</text>
</comment>
<dbReference type="InterPro" id="IPR039421">
    <property type="entry name" value="Type_1_exporter"/>
</dbReference>
<dbReference type="CDD" id="cd03254">
    <property type="entry name" value="ABCC_Glucan_exporter_like"/>
    <property type="match status" value="1"/>
</dbReference>
<gene>
    <name evidence="11" type="ORF">IAA67_05450</name>
</gene>
<dbReference type="SUPFAM" id="SSF52540">
    <property type="entry name" value="P-loop containing nucleoside triphosphate hydrolases"/>
    <property type="match status" value="1"/>
</dbReference>
<dbReference type="Gene3D" id="3.40.50.300">
    <property type="entry name" value="P-loop containing nucleotide triphosphate hydrolases"/>
    <property type="match status" value="1"/>
</dbReference>
<evidence type="ECO:0000259" key="10">
    <source>
        <dbReference type="PROSITE" id="PS50929"/>
    </source>
</evidence>
<dbReference type="PANTHER" id="PTHR43394">
    <property type="entry name" value="ATP-DEPENDENT PERMEASE MDL1, MITOCHONDRIAL"/>
    <property type="match status" value="1"/>
</dbReference>
<dbReference type="SMART" id="SM00382">
    <property type="entry name" value="AAA"/>
    <property type="match status" value="1"/>
</dbReference>
<dbReference type="InterPro" id="IPR036640">
    <property type="entry name" value="ABC1_TM_sf"/>
</dbReference>
<dbReference type="Pfam" id="PF00005">
    <property type="entry name" value="ABC_tran"/>
    <property type="match status" value="1"/>
</dbReference>
<reference evidence="11" key="1">
    <citation type="submission" date="2020-10" db="EMBL/GenBank/DDBJ databases">
        <authorList>
            <person name="Gilroy R."/>
        </authorList>
    </citation>
    <scope>NUCLEOTIDE SEQUENCE</scope>
    <source>
        <strain evidence="11">ChiSjej2B20-13462</strain>
    </source>
</reference>
<dbReference type="GO" id="GO:0016887">
    <property type="term" value="F:ATP hydrolysis activity"/>
    <property type="evidence" value="ECO:0007669"/>
    <property type="project" value="InterPro"/>
</dbReference>
<dbReference type="Gene3D" id="1.20.1560.10">
    <property type="entry name" value="ABC transporter type 1, transmembrane domain"/>
    <property type="match status" value="1"/>
</dbReference>
<comment type="subcellular location">
    <subcellularLocation>
        <location evidence="1">Cell membrane</location>
        <topology evidence="1">Multi-pass membrane protein</topology>
    </subcellularLocation>
</comment>
<dbReference type="SUPFAM" id="SSF90123">
    <property type="entry name" value="ABC transporter transmembrane region"/>
    <property type="match status" value="1"/>
</dbReference>
<keyword evidence="2" id="KW-0813">Transport</keyword>
<dbReference type="GO" id="GO:0005524">
    <property type="term" value="F:ATP binding"/>
    <property type="evidence" value="ECO:0007669"/>
    <property type="project" value="UniProtKB-KW"/>
</dbReference>
<keyword evidence="7 8" id="KW-0472">Membrane</keyword>
<evidence type="ECO:0000256" key="4">
    <source>
        <dbReference type="ARBA" id="ARBA00022741"/>
    </source>
</evidence>
<evidence type="ECO:0000313" key="11">
    <source>
        <dbReference type="EMBL" id="HIQ69756.1"/>
    </source>
</evidence>
<dbReference type="EMBL" id="DVFN01000083">
    <property type="protein sequence ID" value="HIQ69756.1"/>
    <property type="molecule type" value="Genomic_DNA"/>
</dbReference>
<evidence type="ECO:0000256" key="6">
    <source>
        <dbReference type="ARBA" id="ARBA00022989"/>
    </source>
</evidence>
<dbReference type="InterPro" id="IPR027417">
    <property type="entry name" value="P-loop_NTPase"/>
</dbReference>